<gene>
    <name evidence="2" type="ORF">FMAN_06740</name>
</gene>
<sequence length="528" mass="60455">MTKDSLTGPSESVTFLRIPPEIIVAIVSEVLAIGDNFEAKLRGENSERLKVLRLTHRKFADCSYLNKLLFTNIQLEPTRTSLQRGNFSRVAGYTRSITFEAYASWKLVSETWERLILFDIPDRPRNIGMWSHRSLRPIIAAHDAYINDALETQRLLEDPDGDLIETWTNVLKMVGSRLEKVTVANNTDSKNLYLQDPDPTRDWKNSCFRIPDTEIEPHEGMTRRSRDEDDRENAEYAKGYACAIVGERLFNTVITCLSASGVAISSLSTNLFVSGHVECTEIPGWRQLDLSKLKLLDLILLYPSVPYRLRERTSMASFLHNAQSYIQKKHGNIVHDFIDKCHMTLETLSLEDSMDGGLEIVWPTRAATYDLPALQEFDQAMENHPRLLHDWLLRMKNLRSFMIWGGFPENRSANWRHVLDAVRDHPNVLGPDPKGLRFGISGDTDYEGIVCKDSSIASPREVPNDEYPRYLLEAHLYGEIEYSRNVALREELGDYGHGDEDSDEEDEDNDMEGDYASEEEEDSDREEE</sequence>
<feature type="compositionally biased region" description="Acidic residues" evidence="1">
    <location>
        <begin position="500"/>
        <end position="528"/>
    </location>
</feature>
<evidence type="ECO:0000256" key="1">
    <source>
        <dbReference type="SAM" id="MobiDB-lite"/>
    </source>
</evidence>
<keyword evidence="3" id="KW-1185">Reference proteome</keyword>
<dbReference type="AlphaFoldDB" id="A0A1L7SR63"/>
<organism evidence="2 3">
    <name type="scientific">Fusarium mangiferae</name>
    <name type="common">Mango malformation disease fungus</name>
    <dbReference type="NCBI Taxonomy" id="192010"/>
    <lineage>
        <taxon>Eukaryota</taxon>
        <taxon>Fungi</taxon>
        <taxon>Dikarya</taxon>
        <taxon>Ascomycota</taxon>
        <taxon>Pezizomycotina</taxon>
        <taxon>Sordariomycetes</taxon>
        <taxon>Hypocreomycetidae</taxon>
        <taxon>Hypocreales</taxon>
        <taxon>Nectriaceae</taxon>
        <taxon>Fusarium</taxon>
        <taxon>Fusarium fujikuroi species complex</taxon>
    </lineage>
</organism>
<name>A0A1L7SR63_FUSMA</name>
<proteinExistence type="predicted"/>
<accession>A0A1L7SR63</accession>
<dbReference type="GeneID" id="65086004"/>
<dbReference type="EMBL" id="FCQH01000002">
    <property type="protein sequence ID" value="CVK85696.1"/>
    <property type="molecule type" value="Genomic_DNA"/>
</dbReference>
<dbReference type="RefSeq" id="XP_041677503.1">
    <property type="nucleotide sequence ID" value="XM_041826440.1"/>
</dbReference>
<protein>
    <submittedName>
        <fullName evidence="2">Uncharacterized protein</fullName>
    </submittedName>
</protein>
<evidence type="ECO:0000313" key="2">
    <source>
        <dbReference type="EMBL" id="CVK85696.1"/>
    </source>
</evidence>
<evidence type="ECO:0000313" key="3">
    <source>
        <dbReference type="Proteomes" id="UP000184255"/>
    </source>
</evidence>
<comment type="caution">
    <text evidence="2">The sequence shown here is derived from an EMBL/GenBank/DDBJ whole genome shotgun (WGS) entry which is preliminary data.</text>
</comment>
<reference evidence="3" key="1">
    <citation type="journal article" date="2016" name="Genome Biol. Evol.">
        <title>Comparative 'omics' of the Fusarium fujikuroi species complex highlights differences in genetic potential and metabolite synthesis.</title>
        <authorList>
            <person name="Niehaus E.-M."/>
            <person name="Muensterkoetter M."/>
            <person name="Proctor R.H."/>
            <person name="Brown D.W."/>
            <person name="Sharon A."/>
            <person name="Idan Y."/>
            <person name="Oren-Young L."/>
            <person name="Sieber C.M."/>
            <person name="Novak O."/>
            <person name="Pencik A."/>
            <person name="Tarkowska D."/>
            <person name="Hromadova K."/>
            <person name="Freeman S."/>
            <person name="Maymon M."/>
            <person name="Elazar M."/>
            <person name="Youssef S.A."/>
            <person name="El-Shabrawy E.S.M."/>
            <person name="Shalaby A.B.A."/>
            <person name="Houterman P."/>
            <person name="Brock N.L."/>
            <person name="Burkhardt I."/>
            <person name="Tsavkelova E.A."/>
            <person name="Dickschat J.S."/>
            <person name="Galuszka P."/>
            <person name="Gueldener U."/>
            <person name="Tudzynski B."/>
        </authorList>
    </citation>
    <scope>NUCLEOTIDE SEQUENCE [LARGE SCALE GENOMIC DNA]</scope>
    <source>
        <strain evidence="3">MRC7560</strain>
    </source>
</reference>
<dbReference type="Proteomes" id="UP000184255">
    <property type="component" value="Unassembled WGS sequence"/>
</dbReference>
<dbReference type="VEuPathDB" id="FungiDB:FMAN_06740"/>
<feature type="region of interest" description="Disordered" evidence="1">
    <location>
        <begin position="491"/>
        <end position="528"/>
    </location>
</feature>